<reference evidence="2" key="2">
    <citation type="submission" date="2019-04" db="EMBL/GenBank/DDBJ databases">
        <title>Friends and foes A comparative genomics studyof 23 Aspergillus species from section Flavi.</title>
        <authorList>
            <consortium name="DOE Joint Genome Institute"/>
            <person name="Kjaerbolling I."/>
            <person name="Vesth T."/>
            <person name="Frisvad J.C."/>
            <person name="Nybo J.L."/>
            <person name="Theobald S."/>
            <person name="Kildgaard S."/>
            <person name="Isbrandt T."/>
            <person name="Kuo A."/>
            <person name="Sato A."/>
            <person name="Lyhne E.K."/>
            <person name="Kogle M.E."/>
            <person name="Wiebenga A."/>
            <person name="Kun R.S."/>
            <person name="Lubbers R.J."/>
            <person name="Makela M.R."/>
            <person name="Barry K."/>
            <person name="Chovatia M."/>
            <person name="Clum A."/>
            <person name="Daum C."/>
            <person name="Haridas S."/>
            <person name="He G."/>
            <person name="LaButti K."/>
            <person name="Lipzen A."/>
            <person name="Mondo S."/>
            <person name="Riley R."/>
            <person name="Salamov A."/>
            <person name="Simmons B.A."/>
            <person name="Magnuson J.K."/>
            <person name="Henrissat B."/>
            <person name="Mortensen U.H."/>
            <person name="Larsen T.O."/>
            <person name="Devries R.P."/>
            <person name="Grigoriev I.V."/>
            <person name="Machida M."/>
            <person name="Baker S.E."/>
            <person name="Andersen M.R."/>
        </authorList>
    </citation>
    <scope>NUCLEOTIDE SEQUENCE [LARGE SCALE GENOMIC DNA]</scope>
    <source>
        <strain evidence="2">IBT 14317</strain>
    </source>
</reference>
<name>A0A5N7C7X7_PETAA</name>
<dbReference type="PANTHER" id="PTHR21357">
    <property type="entry name" value="FAM172 FAMILY PROTEIN HOMOLOG CG10038"/>
    <property type="match status" value="1"/>
</dbReference>
<dbReference type="InterPro" id="IPR048263">
    <property type="entry name" value="Arb2"/>
</dbReference>
<protein>
    <submittedName>
        <fullName evidence="2">Arb2 domain-containing protein</fullName>
    </submittedName>
</protein>
<sequence>MFVYRREDLPSEPEFPADLRKLGYFINDKDQIRKISDSKQEFQYKISKNERVNEVQREAMNECIRKIVTSRLCELNFATLHLPLAAKLTEPHVPIMVSSNLSTATRIIVVFGEPIQDLGIWAYRSVGKDGVNAGSAVSFAKAVLHPKSKQEGTNGNSDKKEGNTALILANTGQLLWHCGARRPMTLASWIAYPRPSAVDPQLMMTRRNIIPNNGNWFEHIASVFQEILADRGRLVREDATIDIVGVADGGQGVIRYLADHWEAWRPYISAIALTNPLHSIDVELAVTDETSASFLAFVSSRCRAYVISDEPQGFLVPGARRHGCNCYSSGERQHIECIMPRAWEHILEWLNLAHANQTMYEAQLEMKEVTGSDSDYSEALYSDGSQE</sequence>
<dbReference type="GO" id="GO:0035197">
    <property type="term" value="F:siRNA binding"/>
    <property type="evidence" value="ECO:0007669"/>
    <property type="project" value="TreeGrafter"/>
</dbReference>
<dbReference type="GO" id="GO:0031048">
    <property type="term" value="P:regulatory ncRNA-mediated heterochromatin formation"/>
    <property type="evidence" value="ECO:0007669"/>
    <property type="project" value="TreeGrafter"/>
</dbReference>
<dbReference type="Proteomes" id="UP000326877">
    <property type="component" value="Unassembled WGS sequence"/>
</dbReference>
<organism evidence="2">
    <name type="scientific">Petromyces alliaceus</name>
    <name type="common">Aspergillus alliaceus</name>
    <dbReference type="NCBI Taxonomy" id="209559"/>
    <lineage>
        <taxon>Eukaryota</taxon>
        <taxon>Fungi</taxon>
        <taxon>Dikarya</taxon>
        <taxon>Ascomycota</taxon>
        <taxon>Pezizomycotina</taxon>
        <taxon>Eurotiomycetes</taxon>
        <taxon>Eurotiomycetidae</taxon>
        <taxon>Eurotiales</taxon>
        <taxon>Aspergillaceae</taxon>
        <taxon>Aspergillus</taxon>
        <taxon>Aspergillus subgen. Circumdati</taxon>
    </lineage>
</organism>
<feature type="domain" description="Arb2" evidence="1">
    <location>
        <begin position="15"/>
        <end position="311"/>
    </location>
</feature>
<dbReference type="Proteomes" id="UP000541154">
    <property type="component" value="Unassembled WGS sequence"/>
</dbReference>
<dbReference type="GO" id="GO:0005634">
    <property type="term" value="C:nucleus"/>
    <property type="evidence" value="ECO:0007669"/>
    <property type="project" value="TreeGrafter"/>
</dbReference>
<keyword evidence="4" id="KW-1185">Reference proteome</keyword>
<evidence type="ECO:0000313" key="4">
    <source>
        <dbReference type="Proteomes" id="UP000541154"/>
    </source>
</evidence>
<evidence type="ECO:0000313" key="3">
    <source>
        <dbReference type="EMBL" id="KAF5864989.1"/>
    </source>
</evidence>
<dbReference type="EMBL" id="ML735257">
    <property type="protein sequence ID" value="KAE8390225.1"/>
    <property type="molecule type" value="Genomic_DNA"/>
</dbReference>
<evidence type="ECO:0000313" key="2">
    <source>
        <dbReference type="EMBL" id="KAE8390225.1"/>
    </source>
</evidence>
<dbReference type="OrthoDB" id="421951at2759"/>
<dbReference type="Pfam" id="PF22749">
    <property type="entry name" value="Arb2"/>
    <property type="match status" value="1"/>
</dbReference>
<accession>A0A8H6E9Y2</accession>
<proteinExistence type="predicted"/>
<dbReference type="InterPro" id="IPR053858">
    <property type="entry name" value="Arb2_dom"/>
</dbReference>
<gene>
    <name evidence="2" type="ORF">BDV23DRAFT_193948</name>
    <name evidence="3" type="ORF">ETB97_005554</name>
</gene>
<dbReference type="PANTHER" id="PTHR21357:SF4">
    <property type="entry name" value="FAM172 FAMILY PROTEIN HOMOLOG CG10038"/>
    <property type="match status" value="1"/>
</dbReference>
<dbReference type="AlphaFoldDB" id="A0A5N7C7X7"/>
<accession>A0A5N7C7X7</accession>
<evidence type="ECO:0000259" key="1">
    <source>
        <dbReference type="Pfam" id="PF22749"/>
    </source>
</evidence>
<reference evidence="3 4" key="1">
    <citation type="submission" date="2019-04" db="EMBL/GenBank/DDBJ databases">
        <title>Aspergillus burnettii sp. nov., novel species from soil in southeast Queensland.</title>
        <authorList>
            <person name="Gilchrist C.L.M."/>
            <person name="Pitt J.I."/>
            <person name="Lange L."/>
            <person name="Lacey H.J."/>
            <person name="Vuong D."/>
            <person name="Midgley D.J."/>
            <person name="Greenfield P."/>
            <person name="Bradbury M."/>
            <person name="Lacey E."/>
            <person name="Busk P.K."/>
            <person name="Pilgaard B."/>
            <person name="Chooi Y.H."/>
            <person name="Piggott A.M."/>
        </authorList>
    </citation>
    <scope>NUCLEOTIDE SEQUENCE [LARGE SCALE GENOMIC DNA]</scope>
    <source>
        <strain evidence="3 4">FRR 5400</strain>
    </source>
</reference>
<dbReference type="EMBL" id="SPNV01000025">
    <property type="protein sequence ID" value="KAF5864989.1"/>
    <property type="molecule type" value="Genomic_DNA"/>
</dbReference>